<gene>
    <name evidence="3" type="ORF">DEO23_15670</name>
</gene>
<sequence length="173" mass="19506">MALNRKLTREEKAIREQQAELQRQLEAVQSEAKGQEAALQTAAKVAGLSAYRVVDALYDLLEVVPETPTTRSGKNGTVEVPVDKTEEVRTERLLTMLETVIESADPELLSRLQCEDREGVEMRHLEREERREQRGRGKTTTPTPIQNVQKPLAASQDDDEDEDQTPQWAQTAP</sequence>
<feature type="region of interest" description="Disordered" evidence="2">
    <location>
        <begin position="120"/>
        <end position="173"/>
    </location>
</feature>
<feature type="compositionally biased region" description="Basic and acidic residues" evidence="2">
    <location>
        <begin position="120"/>
        <end position="135"/>
    </location>
</feature>
<evidence type="ECO:0000313" key="3">
    <source>
        <dbReference type="EMBL" id="PWH04969.1"/>
    </source>
</evidence>
<evidence type="ECO:0000313" key="4">
    <source>
        <dbReference type="Proteomes" id="UP000245590"/>
    </source>
</evidence>
<keyword evidence="4" id="KW-1185">Reference proteome</keyword>
<evidence type="ECO:0000256" key="2">
    <source>
        <dbReference type="SAM" id="MobiDB-lite"/>
    </source>
</evidence>
<feature type="compositionally biased region" description="Polar residues" evidence="2">
    <location>
        <begin position="138"/>
        <end position="149"/>
    </location>
</feature>
<reference evidence="3 4" key="1">
    <citation type="submission" date="2018-05" db="EMBL/GenBank/DDBJ databases">
        <title>Brachybacterium sp. M1HQ-2T, whole genome shotgun sequence.</title>
        <authorList>
            <person name="Tuo L."/>
        </authorList>
    </citation>
    <scope>NUCLEOTIDE SEQUENCE [LARGE SCALE GENOMIC DNA]</scope>
    <source>
        <strain evidence="3 4">M1HQ-2</strain>
    </source>
</reference>
<dbReference type="RefSeq" id="WP_109276972.1">
    <property type="nucleotide sequence ID" value="NZ_QFKX01000009.1"/>
</dbReference>
<organism evidence="3 4">
    <name type="scientific">Brachybacterium endophyticum</name>
    <dbReference type="NCBI Taxonomy" id="2182385"/>
    <lineage>
        <taxon>Bacteria</taxon>
        <taxon>Bacillati</taxon>
        <taxon>Actinomycetota</taxon>
        <taxon>Actinomycetes</taxon>
        <taxon>Micrococcales</taxon>
        <taxon>Dermabacteraceae</taxon>
        <taxon>Brachybacterium</taxon>
    </lineage>
</organism>
<accession>A0A2U2RGH4</accession>
<dbReference type="AlphaFoldDB" id="A0A2U2RGH4"/>
<dbReference type="Proteomes" id="UP000245590">
    <property type="component" value="Unassembled WGS sequence"/>
</dbReference>
<evidence type="ECO:0000256" key="1">
    <source>
        <dbReference type="SAM" id="Coils"/>
    </source>
</evidence>
<name>A0A2U2RGH4_9MICO</name>
<dbReference type="OrthoDB" id="9893126at2"/>
<dbReference type="EMBL" id="QFKX01000009">
    <property type="protein sequence ID" value="PWH04969.1"/>
    <property type="molecule type" value="Genomic_DNA"/>
</dbReference>
<proteinExistence type="predicted"/>
<protein>
    <submittedName>
        <fullName evidence="3">Uncharacterized protein</fullName>
    </submittedName>
</protein>
<keyword evidence="1" id="KW-0175">Coiled coil</keyword>
<comment type="caution">
    <text evidence="3">The sequence shown here is derived from an EMBL/GenBank/DDBJ whole genome shotgun (WGS) entry which is preliminary data.</text>
</comment>
<feature type="coiled-coil region" evidence="1">
    <location>
        <begin position="4"/>
        <end position="38"/>
    </location>
</feature>